<proteinExistence type="predicted"/>
<evidence type="ECO:0000256" key="1">
    <source>
        <dbReference type="SAM" id="MobiDB-lite"/>
    </source>
</evidence>
<feature type="transmembrane region" description="Helical" evidence="2">
    <location>
        <begin position="15"/>
        <end position="34"/>
    </location>
</feature>
<dbReference type="EMBL" id="QWGP01000006">
    <property type="protein sequence ID" value="RHZ96013.1"/>
    <property type="molecule type" value="Genomic_DNA"/>
</dbReference>
<keyword evidence="2" id="KW-0472">Membrane</keyword>
<accession>A0AAX1ULY8</accession>
<feature type="region of interest" description="Disordered" evidence="1">
    <location>
        <begin position="40"/>
        <end position="84"/>
    </location>
</feature>
<comment type="caution">
    <text evidence="3">The sequence shown here is derived from an EMBL/GenBank/DDBJ whole genome shotgun (WGS) entry which is preliminary data.</text>
</comment>
<dbReference type="AlphaFoldDB" id="A0AAX1ULY8"/>
<feature type="compositionally biased region" description="Basic and acidic residues" evidence="1">
    <location>
        <begin position="45"/>
        <end position="69"/>
    </location>
</feature>
<evidence type="ECO:0000313" key="4">
    <source>
        <dbReference type="Proteomes" id="UP000266305"/>
    </source>
</evidence>
<keyword evidence="2" id="KW-0812">Transmembrane</keyword>
<evidence type="ECO:0000313" key="3">
    <source>
        <dbReference type="EMBL" id="RHZ96013.1"/>
    </source>
</evidence>
<dbReference type="RefSeq" id="WP_002719530.1">
    <property type="nucleotide sequence ID" value="NZ_BJXO01000014.1"/>
</dbReference>
<keyword evidence="2" id="KW-1133">Transmembrane helix</keyword>
<dbReference type="Proteomes" id="UP000266305">
    <property type="component" value="Unassembled WGS sequence"/>
</dbReference>
<name>A0AAX1ULY8_CERSP</name>
<gene>
    <name evidence="3" type="ORF">D1114_07765</name>
</gene>
<evidence type="ECO:0000256" key="2">
    <source>
        <dbReference type="SAM" id="Phobius"/>
    </source>
</evidence>
<dbReference type="GeneID" id="67446139"/>
<protein>
    <recommendedName>
        <fullName evidence="5">YtxH domain-containing protein</fullName>
    </recommendedName>
</protein>
<reference evidence="3 4" key="1">
    <citation type="submission" date="2018-08" db="EMBL/GenBank/DDBJ databases">
        <title>Draft genome sequence of Rhodobacter sphaeroides FY.</title>
        <authorList>
            <person name="Rayyan A."/>
            <person name="Meyer T.E."/>
            <person name="Kyndt J.A."/>
        </authorList>
    </citation>
    <scope>NUCLEOTIDE SEQUENCE [LARGE SCALE GENOMIC DNA]</scope>
    <source>
        <strain evidence="3 4">FY</strain>
    </source>
</reference>
<sequence length="84" mass="9274">MAYAKTGTHERQGRGSALMLTSAVVLGAFGALAVRHLMSGRRSTHYPEVRQAGRDAMRDPPRDWDRLDETLDESFPASDPPATY</sequence>
<evidence type="ECO:0008006" key="5">
    <source>
        <dbReference type="Google" id="ProtNLM"/>
    </source>
</evidence>
<organism evidence="3 4">
    <name type="scientific">Cereibacter sphaeroides</name>
    <name type="common">Rhodobacter sphaeroides</name>
    <dbReference type="NCBI Taxonomy" id="1063"/>
    <lineage>
        <taxon>Bacteria</taxon>
        <taxon>Pseudomonadati</taxon>
        <taxon>Pseudomonadota</taxon>
        <taxon>Alphaproteobacteria</taxon>
        <taxon>Rhodobacterales</taxon>
        <taxon>Paracoccaceae</taxon>
        <taxon>Cereibacter</taxon>
    </lineage>
</organism>